<dbReference type="InterPro" id="IPR029068">
    <property type="entry name" value="Glyas_Bleomycin-R_OHBP_Dase"/>
</dbReference>
<dbReference type="Proteomes" id="UP000233524">
    <property type="component" value="Unassembled WGS sequence"/>
</dbReference>
<dbReference type="PANTHER" id="PTHR33990:SF2">
    <property type="entry name" value="PHNB-LIKE DOMAIN-CONTAINING PROTEIN"/>
    <property type="match status" value="1"/>
</dbReference>
<dbReference type="InParanoid" id="A0A2N3NFR6"/>
<dbReference type="STRING" id="41688.A0A2N3NFR6"/>
<dbReference type="PANTHER" id="PTHR33990">
    <property type="entry name" value="PROTEIN YJDN-RELATED"/>
    <property type="match status" value="1"/>
</dbReference>
<dbReference type="OrthoDB" id="10255422at2759"/>
<dbReference type="InterPro" id="IPR009725">
    <property type="entry name" value="3_dmu_93_MTrfase"/>
</dbReference>
<comment type="caution">
    <text evidence="2">The sequence shown here is derived from an EMBL/GenBank/DDBJ whole genome shotgun (WGS) entry which is preliminary data.</text>
</comment>
<dbReference type="VEuPathDB" id="FungiDB:jhhlp_003051"/>
<organism evidence="2 3">
    <name type="scientific">Lomentospora prolificans</name>
    <dbReference type="NCBI Taxonomy" id="41688"/>
    <lineage>
        <taxon>Eukaryota</taxon>
        <taxon>Fungi</taxon>
        <taxon>Dikarya</taxon>
        <taxon>Ascomycota</taxon>
        <taxon>Pezizomycotina</taxon>
        <taxon>Sordariomycetes</taxon>
        <taxon>Hypocreomycetidae</taxon>
        <taxon>Microascales</taxon>
        <taxon>Microascaceae</taxon>
        <taxon>Lomentospora</taxon>
    </lineage>
</organism>
<dbReference type="InterPro" id="IPR028973">
    <property type="entry name" value="PhnB-like"/>
</dbReference>
<keyword evidence="3" id="KW-1185">Reference proteome</keyword>
<dbReference type="Gene3D" id="3.10.180.10">
    <property type="entry name" value="2,3-Dihydroxybiphenyl 1,2-Dioxygenase, domain 1"/>
    <property type="match status" value="1"/>
</dbReference>
<dbReference type="SUPFAM" id="SSF54593">
    <property type="entry name" value="Glyoxalase/Bleomycin resistance protein/Dihydroxybiphenyl dioxygenase"/>
    <property type="match status" value="1"/>
</dbReference>
<sequence length="176" mass="19671">MASDKIITCLWFSDNNAEEAARFYTSVFNSAPGLSESTAPSKILHTQRYPDDPALCHRSEPGSVMVVRFDLRGHPFVGLNGGKQGFGFSHAVSFQVVCDSQEEVDHFWEKLTEGEGATEVECGWLTDKFGVSWQVSPRLLLEYLSCGDPEKTQRVTTEMFKYKKFDIAALTKAFEG</sequence>
<evidence type="ECO:0000259" key="1">
    <source>
        <dbReference type="Pfam" id="PF06983"/>
    </source>
</evidence>
<accession>A0A2N3NFR6</accession>
<dbReference type="AlphaFoldDB" id="A0A2N3NFR6"/>
<gene>
    <name evidence="2" type="ORF">jhhlp_003051</name>
</gene>
<protein>
    <recommendedName>
        <fullName evidence="1">PhnB-like domain-containing protein</fullName>
    </recommendedName>
</protein>
<feature type="domain" description="PhnB-like" evidence="1">
    <location>
        <begin position="5"/>
        <end position="135"/>
    </location>
</feature>
<evidence type="ECO:0000313" key="3">
    <source>
        <dbReference type="Proteomes" id="UP000233524"/>
    </source>
</evidence>
<proteinExistence type="predicted"/>
<dbReference type="CDD" id="cd06588">
    <property type="entry name" value="PhnB_like"/>
    <property type="match status" value="1"/>
</dbReference>
<dbReference type="PIRSF" id="PIRSF021700">
    <property type="entry name" value="3_dmu_93_MTrfase"/>
    <property type="match status" value="1"/>
</dbReference>
<dbReference type="EMBL" id="NLAX01000008">
    <property type="protein sequence ID" value="PKS11289.1"/>
    <property type="molecule type" value="Genomic_DNA"/>
</dbReference>
<reference evidence="2 3" key="1">
    <citation type="journal article" date="2017" name="G3 (Bethesda)">
        <title>First Draft Genome Sequence of the Pathogenic Fungus Lomentospora prolificans (Formerly Scedosporium prolificans).</title>
        <authorList>
            <person name="Luo R."/>
            <person name="Zimin A."/>
            <person name="Workman R."/>
            <person name="Fan Y."/>
            <person name="Pertea G."/>
            <person name="Grossman N."/>
            <person name="Wear M.P."/>
            <person name="Jia B."/>
            <person name="Miller H."/>
            <person name="Casadevall A."/>
            <person name="Timp W."/>
            <person name="Zhang S.X."/>
            <person name="Salzberg S.L."/>
        </authorList>
    </citation>
    <scope>NUCLEOTIDE SEQUENCE [LARGE SCALE GENOMIC DNA]</scope>
    <source>
        <strain evidence="2 3">JHH-5317</strain>
    </source>
</reference>
<evidence type="ECO:0000313" key="2">
    <source>
        <dbReference type="EMBL" id="PKS11289.1"/>
    </source>
</evidence>
<dbReference type="Pfam" id="PF06983">
    <property type="entry name" value="3-dmu-9_3-mt"/>
    <property type="match status" value="1"/>
</dbReference>
<name>A0A2N3NFR6_9PEZI</name>